<protein>
    <submittedName>
        <fullName evidence="2">Uncharacterized protein</fullName>
    </submittedName>
</protein>
<comment type="caution">
    <text evidence="2">The sequence shown here is derived from an EMBL/GenBank/DDBJ whole genome shotgun (WGS) entry which is preliminary data.</text>
</comment>
<feature type="compositionally biased region" description="Polar residues" evidence="1">
    <location>
        <begin position="11"/>
        <end position="22"/>
    </location>
</feature>
<gene>
    <name evidence="2" type="ORF">JTE90_022911</name>
</gene>
<organism evidence="2 3">
    <name type="scientific">Oedothorax gibbosus</name>
    <dbReference type="NCBI Taxonomy" id="931172"/>
    <lineage>
        <taxon>Eukaryota</taxon>
        <taxon>Metazoa</taxon>
        <taxon>Ecdysozoa</taxon>
        <taxon>Arthropoda</taxon>
        <taxon>Chelicerata</taxon>
        <taxon>Arachnida</taxon>
        <taxon>Araneae</taxon>
        <taxon>Araneomorphae</taxon>
        <taxon>Entelegynae</taxon>
        <taxon>Araneoidea</taxon>
        <taxon>Linyphiidae</taxon>
        <taxon>Erigoninae</taxon>
        <taxon>Oedothorax</taxon>
    </lineage>
</organism>
<reference evidence="2 3" key="1">
    <citation type="journal article" date="2022" name="Nat. Ecol. Evol.">
        <title>A masculinizing supergene underlies an exaggerated male reproductive morph in a spider.</title>
        <authorList>
            <person name="Hendrickx F."/>
            <person name="De Corte Z."/>
            <person name="Sonet G."/>
            <person name="Van Belleghem S.M."/>
            <person name="Kostlbacher S."/>
            <person name="Vangestel C."/>
        </authorList>
    </citation>
    <scope>NUCLEOTIDE SEQUENCE [LARGE SCALE GENOMIC DNA]</scope>
    <source>
        <strain evidence="2">W744_W776</strain>
    </source>
</reference>
<dbReference type="AlphaFoldDB" id="A0AAV6TGU1"/>
<evidence type="ECO:0000313" key="2">
    <source>
        <dbReference type="EMBL" id="KAG8171064.1"/>
    </source>
</evidence>
<evidence type="ECO:0000313" key="3">
    <source>
        <dbReference type="Proteomes" id="UP000827092"/>
    </source>
</evidence>
<dbReference type="Proteomes" id="UP000827092">
    <property type="component" value="Unassembled WGS sequence"/>
</dbReference>
<feature type="region of interest" description="Disordered" evidence="1">
    <location>
        <begin position="1"/>
        <end position="22"/>
    </location>
</feature>
<accession>A0AAV6TGU1</accession>
<evidence type="ECO:0000256" key="1">
    <source>
        <dbReference type="SAM" id="MobiDB-lite"/>
    </source>
</evidence>
<proteinExistence type="predicted"/>
<name>A0AAV6TGU1_9ARAC</name>
<sequence>MPKNAIYSDAAPSNVNPSPRTNAQNRAAWLLRKPGTYSGRRMCVPPASAMLQRITTKSLRRELSKSNRRTIPEDSEGALIFEI</sequence>
<dbReference type="EMBL" id="JAFNEN010004485">
    <property type="protein sequence ID" value="KAG8171064.1"/>
    <property type="molecule type" value="Genomic_DNA"/>
</dbReference>
<keyword evidence="3" id="KW-1185">Reference proteome</keyword>